<comment type="catalytic activity">
    <reaction evidence="4">
        <text>Couples ATP hydrolysis with the unwinding of duplex DNA by translocating in the 3'-5' direction.</text>
        <dbReference type="EC" id="5.6.2.4"/>
    </reaction>
</comment>
<dbReference type="PANTHER" id="PTHR13710:SF154">
    <property type="entry name" value="RECQ HELICASE, PUTATIVE (AFU_ORTHOLOGUE AFUA_6G14720)-RELATED"/>
    <property type="match status" value="1"/>
</dbReference>
<dbReference type="InterPro" id="IPR001650">
    <property type="entry name" value="Helicase_C-like"/>
</dbReference>
<keyword evidence="10" id="KW-1185">Reference proteome</keyword>
<evidence type="ECO:0000256" key="4">
    <source>
        <dbReference type="ARBA" id="ARBA00034617"/>
    </source>
</evidence>
<dbReference type="Gene3D" id="3.40.50.300">
    <property type="entry name" value="P-loop containing nucleotide triphosphate hydrolases"/>
    <property type="match status" value="2"/>
</dbReference>
<feature type="domain" description="Helicase ATP-binding" evidence="7">
    <location>
        <begin position="1112"/>
        <end position="1268"/>
    </location>
</feature>
<evidence type="ECO:0000259" key="7">
    <source>
        <dbReference type="PROSITE" id="PS51192"/>
    </source>
</evidence>
<accession>A0AAD4BCV2</accession>
<evidence type="ECO:0000313" key="9">
    <source>
        <dbReference type="EMBL" id="KAF8418659.1"/>
    </source>
</evidence>
<organism evidence="9 10">
    <name type="scientific">Boletus edulis BED1</name>
    <dbReference type="NCBI Taxonomy" id="1328754"/>
    <lineage>
        <taxon>Eukaryota</taxon>
        <taxon>Fungi</taxon>
        <taxon>Dikarya</taxon>
        <taxon>Basidiomycota</taxon>
        <taxon>Agaricomycotina</taxon>
        <taxon>Agaricomycetes</taxon>
        <taxon>Agaricomycetidae</taxon>
        <taxon>Boletales</taxon>
        <taxon>Boletineae</taxon>
        <taxon>Boletaceae</taxon>
        <taxon>Boletoideae</taxon>
        <taxon>Boletus</taxon>
    </lineage>
</organism>
<dbReference type="GO" id="GO:0000724">
    <property type="term" value="P:double-strand break repair via homologous recombination"/>
    <property type="evidence" value="ECO:0007669"/>
    <property type="project" value="TreeGrafter"/>
</dbReference>
<dbReference type="SMART" id="SM00490">
    <property type="entry name" value="HELICc"/>
    <property type="match status" value="1"/>
</dbReference>
<dbReference type="EMBL" id="WHUW01000191">
    <property type="protein sequence ID" value="KAF8418659.1"/>
    <property type="molecule type" value="Genomic_DNA"/>
</dbReference>
<dbReference type="PANTHER" id="PTHR13710">
    <property type="entry name" value="DNA HELICASE RECQ FAMILY MEMBER"/>
    <property type="match status" value="1"/>
</dbReference>
<evidence type="ECO:0000256" key="6">
    <source>
        <dbReference type="SAM" id="MobiDB-lite"/>
    </source>
</evidence>
<evidence type="ECO:0000256" key="3">
    <source>
        <dbReference type="ARBA" id="ARBA00022840"/>
    </source>
</evidence>
<feature type="region of interest" description="Disordered" evidence="6">
    <location>
        <begin position="82"/>
        <end position="101"/>
    </location>
</feature>
<comment type="similarity">
    <text evidence="1">Belongs to the helicase family. RecQ subfamily.</text>
</comment>
<dbReference type="Proteomes" id="UP001194468">
    <property type="component" value="Unassembled WGS sequence"/>
</dbReference>
<dbReference type="InterPro" id="IPR027417">
    <property type="entry name" value="P-loop_NTPase"/>
</dbReference>
<gene>
    <name evidence="9" type="ORF">L210DRAFT_3578829</name>
</gene>
<name>A0AAD4BCV2_BOLED</name>
<comment type="caution">
    <text evidence="9">The sequence shown here is derived from an EMBL/GenBank/DDBJ whole genome shotgun (WGS) entry which is preliminary data.</text>
</comment>
<evidence type="ECO:0000256" key="5">
    <source>
        <dbReference type="ARBA" id="ARBA00034808"/>
    </source>
</evidence>
<keyword evidence="3" id="KW-0067">ATP-binding</keyword>
<dbReference type="GO" id="GO:0005694">
    <property type="term" value="C:chromosome"/>
    <property type="evidence" value="ECO:0007669"/>
    <property type="project" value="TreeGrafter"/>
</dbReference>
<dbReference type="InterPro" id="IPR014001">
    <property type="entry name" value="Helicase_ATP-bd"/>
</dbReference>
<dbReference type="GO" id="GO:0003676">
    <property type="term" value="F:nucleic acid binding"/>
    <property type="evidence" value="ECO:0007669"/>
    <property type="project" value="InterPro"/>
</dbReference>
<evidence type="ECO:0000256" key="1">
    <source>
        <dbReference type="ARBA" id="ARBA00005446"/>
    </source>
</evidence>
<reference evidence="9" key="2">
    <citation type="journal article" date="2020" name="Nat. Commun.">
        <title>Large-scale genome sequencing of mycorrhizal fungi provides insights into the early evolution of symbiotic traits.</title>
        <authorList>
            <person name="Miyauchi S."/>
            <person name="Kiss E."/>
            <person name="Kuo A."/>
            <person name="Drula E."/>
            <person name="Kohler A."/>
            <person name="Sanchez-Garcia M."/>
            <person name="Morin E."/>
            <person name="Andreopoulos B."/>
            <person name="Barry K.W."/>
            <person name="Bonito G."/>
            <person name="Buee M."/>
            <person name="Carver A."/>
            <person name="Chen C."/>
            <person name="Cichocki N."/>
            <person name="Clum A."/>
            <person name="Culley D."/>
            <person name="Crous P.W."/>
            <person name="Fauchery L."/>
            <person name="Girlanda M."/>
            <person name="Hayes R.D."/>
            <person name="Keri Z."/>
            <person name="LaButti K."/>
            <person name="Lipzen A."/>
            <person name="Lombard V."/>
            <person name="Magnuson J."/>
            <person name="Maillard F."/>
            <person name="Murat C."/>
            <person name="Nolan M."/>
            <person name="Ohm R.A."/>
            <person name="Pangilinan J."/>
            <person name="Pereira M.F."/>
            <person name="Perotto S."/>
            <person name="Peter M."/>
            <person name="Pfister S."/>
            <person name="Riley R."/>
            <person name="Sitrit Y."/>
            <person name="Stielow J.B."/>
            <person name="Szollosi G."/>
            <person name="Zifcakova L."/>
            <person name="Stursova M."/>
            <person name="Spatafora J.W."/>
            <person name="Tedersoo L."/>
            <person name="Vaario L.M."/>
            <person name="Yamada A."/>
            <person name="Yan M."/>
            <person name="Wang P."/>
            <person name="Xu J."/>
            <person name="Bruns T."/>
            <person name="Baldrian P."/>
            <person name="Vilgalys R."/>
            <person name="Dunand C."/>
            <person name="Henrissat B."/>
            <person name="Grigoriev I.V."/>
            <person name="Hibbett D."/>
            <person name="Nagy L.G."/>
            <person name="Martin F.M."/>
        </authorList>
    </citation>
    <scope>NUCLEOTIDE SEQUENCE</scope>
    <source>
        <strain evidence="9">BED1</strain>
    </source>
</reference>
<dbReference type="GO" id="GO:0043138">
    <property type="term" value="F:3'-5' DNA helicase activity"/>
    <property type="evidence" value="ECO:0007669"/>
    <property type="project" value="UniProtKB-EC"/>
</dbReference>
<dbReference type="GO" id="GO:0005737">
    <property type="term" value="C:cytoplasm"/>
    <property type="evidence" value="ECO:0007669"/>
    <property type="project" value="TreeGrafter"/>
</dbReference>
<dbReference type="EC" id="5.6.2.4" evidence="5"/>
<reference evidence="9" key="1">
    <citation type="submission" date="2019-10" db="EMBL/GenBank/DDBJ databases">
        <authorList>
            <consortium name="DOE Joint Genome Institute"/>
            <person name="Kuo A."/>
            <person name="Miyauchi S."/>
            <person name="Kiss E."/>
            <person name="Drula E."/>
            <person name="Kohler A."/>
            <person name="Sanchez-Garcia M."/>
            <person name="Andreopoulos B."/>
            <person name="Barry K.W."/>
            <person name="Bonito G."/>
            <person name="Buee M."/>
            <person name="Carver A."/>
            <person name="Chen C."/>
            <person name="Cichocki N."/>
            <person name="Clum A."/>
            <person name="Culley D."/>
            <person name="Crous P.W."/>
            <person name="Fauchery L."/>
            <person name="Girlanda M."/>
            <person name="Hayes R."/>
            <person name="Keri Z."/>
            <person name="LaButti K."/>
            <person name="Lipzen A."/>
            <person name="Lombard V."/>
            <person name="Magnuson J."/>
            <person name="Maillard F."/>
            <person name="Morin E."/>
            <person name="Murat C."/>
            <person name="Nolan M."/>
            <person name="Ohm R."/>
            <person name="Pangilinan J."/>
            <person name="Pereira M."/>
            <person name="Perotto S."/>
            <person name="Peter M."/>
            <person name="Riley R."/>
            <person name="Sitrit Y."/>
            <person name="Stielow B."/>
            <person name="Szollosi G."/>
            <person name="Zifcakova L."/>
            <person name="Stursova M."/>
            <person name="Spatafora J.W."/>
            <person name="Tedersoo L."/>
            <person name="Vaario L.-M."/>
            <person name="Yamada A."/>
            <person name="Yan M."/>
            <person name="Wang P."/>
            <person name="Xu J."/>
            <person name="Bruns T."/>
            <person name="Baldrian P."/>
            <person name="Vilgalys R."/>
            <person name="Henrissat B."/>
            <person name="Grigoriev I.V."/>
            <person name="Hibbett D."/>
            <person name="Nagy L.G."/>
            <person name="Martin F.M."/>
        </authorList>
    </citation>
    <scope>NUCLEOTIDE SEQUENCE</scope>
    <source>
        <strain evidence="9">BED1</strain>
    </source>
</reference>
<dbReference type="Pfam" id="PF00270">
    <property type="entry name" value="DEAD"/>
    <property type="match status" value="1"/>
</dbReference>
<proteinExistence type="inferred from homology"/>
<evidence type="ECO:0000259" key="8">
    <source>
        <dbReference type="PROSITE" id="PS51194"/>
    </source>
</evidence>
<feature type="domain" description="Helicase C-terminal" evidence="8">
    <location>
        <begin position="1280"/>
        <end position="1453"/>
    </location>
</feature>
<evidence type="ECO:0000313" key="10">
    <source>
        <dbReference type="Proteomes" id="UP001194468"/>
    </source>
</evidence>
<dbReference type="GO" id="GO:0005524">
    <property type="term" value="F:ATP binding"/>
    <property type="evidence" value="ECO:0007669"/>
    <property type="project" value="UniProtKB-KW"/>
</dbReference>
<dbReference type="GO" id="GO:0009378">
    <property type="term" value="F:four-way junction helicase activity"/>
    <property type="evidence" value="ECO:0007669"/>
    <property type="project" value="TreeGrafter"/>
</dbReference>
<protein>
    <recommendedName>
        <fullName evidence="5">DNA 3'-5' helicase</fullName>
        <ecNumber evidence="5">5.6.2.4</ecNumber>
    </recommendedName>
</protein>
<dbReference type="PROSITE" id="PS51192">
    <property type="entry name" value="HELICASE_ATP_BIND_1"/>
    <property type="match status" value="1"/>
</dbReference>
<dbReference type="Pfam" id="PF00271">
    <property type="entry name" value="Helicase_C"/>
    <property type="match status" value="1"/>
</dbReference>
<dbReference type="InterPro" id="IPR011545">
    <property type="entry name" value="DEAD/DEAH_box_helicase_dom"/>
</dbReference>
<keyword evidence="2" id="KW-0547">Nucleotide-binding</keyword>
<sequence length="1689" mass="186826">MRRLCQVAGCLFPTIGSPKEAAKEHQANYHSLARTVQYQGTPVLVTRDGQSGTLPCPCGNPHHARYSFRKMYSLCRKNPHPQEDHVFPDDPIEASQSTSLPTRQAQYQTITDSESCEIPLDWALSPVTLDAPFEDPCPTEDVAALFKPDTPAVAPPNASTPDVSPQHPPVITLPAVDMDVDSEGEETSQDFDIDLTTLPSFTATPPVAEPSVTQELFSLGLRVDDRFQLTICLECCLPINFAFAHAHLVKNHKSPRFVYPPKQTLEDMLLALHADKVKSVFPGPISPIPGLAVVDAIKCTLQSCPAVVVFPNRKRFYEHCQRDHPSVPKKQLSWSGTKGHQLAKYRANRQMVEVCDSLSSPSSLCIADILQHSDAVQLYGLPETFKLPANARIKGTIFAQVGWEDIFDGVNVRDLRLTVNTPDHTEPLYQRLVESVEGYYAHVSPRIKSLPILTSRCIASASELGSQPFKALQERDTLKKYSRLTGLFLVFLMRHLKSPTPSFDVPFHPHHAESLSLLGQELSSGTTGAIEECIHSTLSSLLTYTSLEARKSDHRDLLTLFLAAYHLRDDAGNTTRISAVPPNLSALQWCFRATAVREVLDKASQYDGDTYTSYEKHAKGWVTDGLPSLFTSLRQKHALFSTLAYAELPGLPRFNWDSSLKILAVDGFPLSVDALSKSVSAVQMEMEGLINKLCLGIDFGSVFSYIDSRTDPTNAKMWFVDRPREDLQGTSVVSQDASGLASFSTRLLEAVARDGRFFSKVGGILAAQKLAIWGWITDLDELVSAMYYAITLTWGGGARGTECDHLKHTVHGVGDRHVFVLNGLLGIATTYVKTQQIQGHGRLIVRTPCPSISRLVLFALSVLYPVAAKLSAFVMRVEDAQTYLSYLFVHHGTVLDSKRLSLILQHYTEKYLGTALGLRDYRQVMCSMLCCIAGTDYGAPDDDDHELAAIHAQFGHSVSVADAHYGIQGSNALATVSHTAVRSMQRVSIRWHVCLGHGHPSFSDDSGQQEGADATVRILEALKAPLSHAVQETVRAYMQDFYNSTVPHWTSILQGFGSDLTSHISNAAGEAPPLSPSQLSPLIVHPSLADRLQPLYPGQAFSFTCSQQAELVQSCFTNDHVLAVLPTGSGKSLAFFGAALLNPEDLFIVVTPFVALMEDMVRRLAASPITGGRWCGSISPTRDQVVIVPAHEAGSDYFFKWSEASTTRLRRVFIDEAHHVFTSDSYRPCFRLFHRLTQLKKPITFLSATLSARSIPALCSSMMIQPALLRIIRAPTSRPNIKYRVTKVPSDDIIRETVNTFRSISLSPSERGIIYTTSIAFTLDIAKILGIPAYTSRILEDDQENKAEKTRIFQQWRSGEVQWVAATICFAEGVDFQSVRYAVIVEPRDMLSFLQESGRLGRDGLPSTAITLWSWVRKISSTGDPDHSGKSAMVRFLESNTCRRLAFVDFDPDVHSCASSANNQLCDSCEKLSRSDKLHAPQALRFDLPVVCKVVAPSNPLPVSVSVQSNGQAIQDLYQVGHGKLQRLRKVIAHVTAIRCADCWVLGEAQVGQHTHARHYRFASLLSSLRAKQRKDNTFWPACYLCWIPFHAPCSHPQLRRGDRITSGDCPNPHSPYLIPTLITLIYLHDDKLNALSQVTGVLGLNPPMSTKDPLERFIEWISEPPHSPDAIPNYALFLITFAECFNKL</sequence>
<dbReference type="PROSITE" id="PS51194">
    <property type="entry name" value="HELICASE_CTER"/>
    <property type="match status" value="1"/>
</dbReference>
<evidence type="ECO:0000256" key="2">
    <source>
        <dbReference type="ARBA" id="ARBA00022741"/>
    </source>
</evidence>
<dbReference type="SUPFAM" id="SSF52540">
    <property type="entry name" value="P-loop containing nucleoside triphosphate hydrolases"/>
    <property type="match status" value="1"/>
</dbReference>
<dbReference type="SMART" id="SM00487">
    <property type="entry name" value="DEXDc"/>
    <property type="match status" value="1"/>
</dbReference>